<dbReference type="EMBL" id="CP094534">
    <property type="protein sequence ID" value="UOE34132.1"/>
    <property type="molecule type" value="Genomic_DNA"/>
</dbReference>
<sequence length="69" mass="7746">MLQLPDLELVAEKVHEAWMKTKRDQGVTTRLSETGEELMVPYAQLSEPAKELDRMTVRTVYAAIEALGG</sequence>
<feature type="domain" description="Ryanodine receptor Ryr" evidence="1">
    <location>
        <begin position="8"/>
        <end position="68"/>
    </location>
</feature>
<gene>
    <name evidence="2" type="ORF">MTP16_00430</name>
</gene>
<evidence type="ECO:0000313" key="3">
    <source>
        <dbReference type="Proteomes" id="UP000831390"/>
    </source>
</evidence>
<dbReference type="RefSeq" id="WP_243514884.1">
    <property type="nucleotide sequence ID" value="NZ_CP094534.1"/>
</dbReference>
<dbReference type="Proteomes" id="UP000831390">
    <property type="component" value="Chromosome"/>
</dbReference>
<evidence type="ECO:0000313" key="2">
    <source>
        <dbReference type="EMBL" id="UOE34132.1"/>
    </source>
</evidence>
<organism evidence="2 3">
    <name type="scientific">Hymenobacter monticola</name>
    <dbReference type="NCBI Taxonomy" id="1705399"/>
    <lineage>
        <taxon>Bacteria</taxon>
        <taxon>Pseudomonadati</taxon>
        <taxon>Bacteroidota</taxon>
        <taxon>Cytophagia</taxon>
        <taxon>Cytophagales</taxon>
        <taxon>Hymenobacteraceae</taxon>
        <taxon>Hymenobacter</taxon>
    </lineage>
</organism>
<proteinExistence type="predicted"/>
<accession>A0ABY4B4R2</accession>
<reference evidence="2 3" key="1">
    <citation type="submission" date="2022-03" db="EMBL/GenBank/DDBJ databases">
        <title>Hymenobactersp. isolated from the air.</title>
        <authorList>
            <person name="Won M."/>
            <person name="Kwon S.-W."/>
        </authorList>
    </citation>
    <scope>NUCLEOTIDE SEQUENCE [LARGE SCALE GENOMIC DNA]</scope>
    <source>
        <strain evidence="2 3">KACC 22596</strain>
    </source>
</reference>
<evidence type="ECO:0000259" key="1">
    <source>
        <dbReference type="Pfam" id="PF02026"/>
    </source>
</evidence>
<name>A0ABY4B4R2_9BACT</name>
<dbReference type="InterPro" id="IPR003032">
    <property type="entry name" value="Ryanodine_rcpt"/>
</dbReference>
<dbReference type="Gene3D" id="6.20.350.10">
    <property type="match status" value="1"/>
</dbReference>
<dbReference type="Pfam" id="PF02026">
    <property type="entry name" value="RyR"/>
    <property type="match status" value="1"/>
</dbReference>
<protein>
    <submittedName>
        <fullName evidence="2">RyR domain-containing protein</fullName>
    </submittedName>
</protein>
<keyword evidence="3" id="KW-1185">Reference proteome</keyword>